<reference evidence="2" key="1">
    <citation type="submission" date="2020-03" db="EMBL/GenBank/DDBJ databases">
        <title>Hybrid Assembly of Korean Phytophthora infestans isolates.</title>
        <authorList>
            <person name="Prokchorchik M."/>
            <person name="Lee Y."/>
            <person name="Seo J."/>
            <person name="Cho J.-H."/>
            <person name="Park Y.-E."/>
            <person name="Jang D.-C."/>
            <person name="Im J.-S."/>
            <person name="Choi J.-G."/>
            <person name="Park H.-J."/>
            <person name="Lee G.-B."/>
            <person name="Lee Y.-G."/>
            <person name="Hong S.-Y."/>
            <person name="Cho K."/>
            <person name="Sohn K.H."/>
        </authorList>
    </citation>
    <scope>NUCLEOTIDE SEQUENCE</scope>
    <source>
        <strain evidence="2">KR_2_A2</strain>
    </source>
</reference>
<evidence type="ECO:0000313" key="2">
    <source>
        <dbReference type="EMBL" id="KAF4139589.1"/>
    </source>
</evidence>
<protein>
    <submittedName>
        <fullName evidence="2">Uncharacterized protein</fullName>
    </submittedName>
</protein>
<name>A0A8S9UKH7_PHYIN</name>
<feature type="region of interest" description="Disordered" evidence="1">
    <location>
        <begin position="20"/>
        <end position="112"/>
    </location>
</feature>
<feature type="compositionally biased region" description="Basic and acidic residues" evidence="1">
    <location>
        <begin position="56"/>
        <end position="73"/>
    </location>
</feature>
<sequence length="132" mass="14737">MTWSTNDLPVECQLARSQLQRGKNTIKGWKEPNGLNGHTVKTEIADGEQSRPVTLDGKKSKEVGTSEFAKDETNTLQCRKTKDKQDPRRGVYGRAKRRAVGVHPRGLRDERDLDRIGTSRCFGEDVGDPTGD</sequence>
<evidence type="ECO:0000313" key="3">
    <source>
        <dbReference type="Proteomes" id="UP000704712"/>
    </source>
</evidence>
<proteinExistence type="predicted"/>
<accession>A0A8S9UKH7</accession>
<evidence type="ECO:0000256" key="1">
    <source>
        <dbReference type="SAM" id="MobiDB-lite"/>
    </source>
</evidence>
<gene>
    <name evidence="2" type="ORF">GN958_ATG11074</name>
</gene>
<organism evidence="2 3">
    <name type="scientific">Phytophthora infestans</name>
    <name type="common">Potato late blight agent</name>
    <name type="synonym">Botrytis infestans</name>
    <dbReference type="NCBI Taxonomy" id="4787"/>
    <lineage>
        <taxon>Eukaryota</taxon>
        <taxon>Sar</taxon>
        <taxon>Stramenopiles</taxon>
        <taxon>Oomycota</taxon>
        <taxon>Peronosporomycetes</taxon>
        <taxon>Peronosporales</taxon>
        <taxon>Peronosporaceae</taxon>
        <taxon>Phytophthora</taxon>
    </lineage>
</organism>
<comment type="caution">
    <text evidence="2">The sequence shown here is derived from an EMBL/GenBank/DDBJ whole genome shotgun (WGS) entry which is preliminary data.</text>
</comment>
<dbReference type="Proteomes" id="UP000704712">
    <property type="component" value="Unassembled WGS sequence"/>
</dbReference>
<dbReference type="EMBL" id="JAACNO010001551">
    <property type="protein sequence ID" value="KAF4139589.1"/>
    <property type="molecule type" value="Genomic_DNA"/>
</dbReference>
<dbReference type="AlphaFoldDB" id="A0A8S9UKH7"/>